<dbReference type="PANTHER" id="PTHR47799:SF1">
    <property type="entry name" value="OMEGA-AMIDASE YAFV"/>
    <property type="match status" value="1"/>
</dbReference>
<dbReference type="InterPro" id="IPR036526">
    <property type="entry name" value="C-N_Hydrolase_sf"/>
</dbReference>
<feature type="domain" description="CN hydrolase" evidence="1">
    <location>
        <begin position="1"/>
        <end position="235"/>
    </location>
</feature>
<accession>D9STR4</accession>
<dbReference type="InterPro" id="IPR003010">
    <property type="entry name" value="C-N_Hydrolase"/>
</dbReference>
<dbReference type="GO" id="GO:0106008">
    <property type="term" value="F:2-oxoglutaramate amidase activity"/>
    <property type="evidence" value="ECO:0007669"/>
    <property type="project" value="TreeGrafter"/>
</dbReference>
<evidence type="ECO:0000259" key="1">
    <source>
        <dbReference type="PROSITE" id="PS50263"/>
    </source>
</evidence>
<dbReference type="RefSeq" id="WP_010075897.1">
    <property type="nucleotide sequence ID" value="NC_014393.1"/>
</dbReference>
<keyword evidence="2" id="KW-0449">Lipoprotein</keyword>
<sequence>MKLGLAQIDIVWEDKSKNKINCIELINEAKDQNVDLLVFPEMTLTGFSMNIEEIGEIFDKSTTIDFFRKQAISKSINIGFGYVEKKQNTALNKFIIISAQGQIISNYTKIHPFSYGNETKHYSSGEEIQHCEVNGIIISPLICYDLRFPEIFQACSYKSSLIIVIANWPKSRIEHWRTLLKARAIENQCYIAGVNRVGSGDNLLYNGNSMIINPYGEVITEKINDQGLVIGDINVENVKDYRIKFNIKNDRKEKLYIKLYNEFCK</sequence>
<keyword evidence="3" id="KW-1185">Reference proteome</keyword>
<dbReference type="CDD" id="cd07583">
    <property type="entry name" value="nitrilase_5"/>
    <property type="match status" value="1"/>
</dbReference>
<dbReference type="GO" id="GO:0016746">
    <property type="term" value="F:acyltransferase activity"/>
    <property type="evidence" value="ECO:0007669"/>
    <property type="project" value="UniProtKB-KW"/>
</dbReference>
<dbReference type="EMBL" id="CP002160">
    <property type="protein sequence ID" value="ADL52798.1"/>
    <property type="molecule type" value="Genomic_DNA"/>
</dbReference>
<dbReference type="HOGENOM" id="CLU_030130_3_7_9"/>
<dbReference type="Proteomes" id="UP000002730">
    <property type="component" value="Chromosome"/>
</dbReference>
<dbReference type="Gene3D" id="3.60.110.10">
    <property type="entry name" value="Carbon-nitrogen hydrolase"/>
    <property type="match status" value="1"/>
</dbReference>
<keyword evidence="2" id="KW-0808">Transferase</keyword>
<dbReference type="SUPFAM" id="SSF56317">
    <property type="entry name" value="Carbon-nitrogen hydrolase"/>
    <property type="match status" value="1"/>
</dbReference>
<dbReference type="eggNOG" id="COG0388">
    <property type="taxonomic scope" value="Bacteria"/>
</dbReference>
<reference evidence="2 3" key="1">
    <citation type="submission" date="2010-08" db="EMBL/GenBank/DDBJ databases">
        <title>Complete sequence of Clostridium cellulovorans 743B.</title>
        <authorList>
            <consortium name="US DOE Joint Genome Institute"/>
            <person name="Lucas S."/>
            <person name="Copeland A."/>
            <person name="Lapidus A."/>
            <person name="Cheng J.-F."/>
            <person name="Bruce D."/>
            <person name="Goodwin L."/>
            <person name="Pitluck S."/>
            <person name="Chertkov O."/>
            <person name="Detter J.C."/>
            <person name="Han C."/>
            <person name="Tapia R."/>
            <person name="Land M."/>
            <person name="Hauser L."/>
            <person name="Chang Y.-J."/>
            <person name="Jeffries C."/>
            <person name="Kyrpides N."/>
            <person name="Ivanova N."/>
            <person name="Mikhailova N."/>
            <person name="Hemme C.L."/>
            <person name="Woyke T."/>
        </authorList>
    </citation>
    <scope>NUCLEOTIDE SEQUENCE [LARGE SCALE GENOMIC DNA]</scope>
    <source>
        <strain evidence="3">ATCC 35296 / DSM 3052 / OCM 3 / 743B</strain>
    </source>
</reference>
<keyword evidence="2" id="KW-0012">Acyltransferase</keyword>
<dbReference type="KEGG" id="ccb:Clocel_3108"/>
<dbReference type="InterPro" id="IPR052737">
    <property type="entry name" value="Omega-amidase_YafV"/>
</dbReference>
<dbReference type="STRING" id="573061.Clocel_3108"/>
<proteinExistence type="predicted"/>
<protein>
    <submittedName>
        <fullName evidence="2">Nitrilase/cyanide hydratase and apolipoprotein N-acyltransferase</fullName>
    </submittedName>
</protein>
<gene>
    <name evidence="2" type="ordered locus">Clocel_3108</name>
</gene>
<name>D9STR4_CLOC7</name>
<dbReference type="GO" id="GO:0050152">
    <property type="term" value="F:omega-amidase activity"/>
    <property type="evidence" value="ECO:0007669"/>
    <property type="project" value="TreeGrafter"/>
</dbReference>
<dbReference type="PROSITE" id="PS50263">
    <property type="entry name" value="CN_HYDROLASE"/>
    <property type="match status" value="1"/>
</dbReference>
<dbReference type="OrthoDB" id="9811121at2"/>
<dbReference type="Pfam" id="PF00795">
    <property type="entry name" value="CN_hydrolase"/>
    <property type="match status" value="1"/>
</dbReference>
<evidence type="ECO:0000313" key="2">
    <source>
        <dbReference type="EMBL" id="ADL52798.1"/>
    </source>
</evidence>
<evidence type="ECO:0000313" key="3">
    <source>
        <dbReference type="Proteomes" id="UP000002730"/>
    </source>
</evidence>
<organism evidence="2 3">
    <name type="scientific">Clostridium cellulovorans (strain ATCC 35296 / DSM 3052 / OCM 3 / 743B)</name>
    <dbReference type="NCBI Taxonomy" id="573061"/>
    <lineage>
        <taxon>Bacteria</taxon>
        <taxon>Bacillati</taxon>
        <taxon>Bacillota</taxon>
        <taxon>Clostridia</taxon>
        <taxon>Eubacteriales</taxon>
        <taxon>Clostridiaceae</taxon>
        <taxon>Clostridium</taxon>
    </lineage>
</organism>
<dbReference type="AlphaFoldDB" id="D9STR4"/>
<dbReference type="PANTHER" id="PTHR47799">
    <property type="entry name" value="OMEGA-AMIDASE YAFV"/>
    <property type="match status" value="1"/>
</dbReference>